<accession>A0ABT6N1E4</accession>
<sequence>MATALDQFYFSRADHCARIEAIVGVARWTIDLDRAALEELGETGDLTPPAVARVMENVKAKAVSMRWFGGGHMTLDASELALAAPEPIRLDDGSEVMPRLWFRLVEVVSLSVPEPRLRPVG</sequence>
<protein>
    <submittedName>
        <fullName evidence="1">Uncharacterized protein</fullName>
    </submittedName>
</protein>
<keyword evidence="2" id="KW-1185">Reference proteome</keyword>
<gene>
    <name evidence="1" type="ORF">QGN17_05515</name>
</gene>
<evidence type="ECO:0000313" key="2">
    <source>
        <dbReference type="Proteomes" id="UP001160625"/>
    </source>
</evidence>
<dbReference type="Proteomes" id="UP001160625">
    <property type="component" value="Unassembled WGS sequence"/>
</dbReference>
<dbReference type="EMBL" id="JARYGZ010000001">
    <property type="protein sequence ID" value="MDH7638181.1"/>
    <property type="molecule type" value="Genomic_DNA"/>
</dbReference>
<name>A0ABT6N1E4_9SPHN</name>
<evidence type="ECO:0000313" key="1">
    <source>
        <dbReference type="EMBL" id="MDH7638181.1"/>
    </source>
</evidence>
<proteinExistence type="predicted"/>
<reference evidence="1" key="1">
    <citation type="submission" date="2023-04" db="EMBL/GenBank/DDBJ databases">
        <title>Sphingomonas sp. MAHUQ-71 isolated from rice field.</title>
        <authorList>
            <person name="Huq M.A."/>
        </authorList>
    </citation>
    <scope>NUCLEOTIDE SEQUENCE</scope>
    <source>
        <strain evidence="1">MAHUQ-71</strain>
    </source>
</reference>
<dbReference type="RefSeq" id="WP_281043496.1">
    <property type="nucleotide sequence ID" value="NZ_JARYGZ010000001.1"/>
</dbReference>
<organism evidence="1 2">
    <name type="scientific">Sphingomonas oryzagri</name>
    <dbReference type="NCBI Taxonomy" id="3042314"/>
    <lineage>
        <taxon>Bacteria</taxon>
        <taxon>Pseudomonadati</taxon>
        <taxon>Pseudomonadota</taxon>
        <taxon>Alphaproteobacteria</taxon>
        <taxon>Sphingomonadales</taxon>
        <taxon>Sphingomonadaceae</taxon>
        <taxon>Sphingomonas</taxon>
    </lineage>
</organism>
<comment type="caution">
    <text evidence="1">The sequence shown here is derived from an EMBL/GenBank/DDBJ whole genome shotgun (WGS) entry which is preliminary data.</text>
</comment>